<evidence type="ECO:0000256" key="1">
    <source>
        <dbReference type="ARBA" id="ARBA00004474"/>
    </source>
</evidence>
<organism evidence="7 8">
    <name type="scientific">Ficus carica</name>
    <name type="common">Common fig</name>
    <dbReference type="NCBI Taxonomy" id="3494"/>
    <lineage>
        <taxon>Eukaryota</taxon>
        <taxon>Viridiplantae</taxon>
        <taxon>Streptophyta</taxon>
        <taxon>Embryophyta</taxon>
        <taxon>Tracheophyta</taxon>
        <taxon>Spermatophyta</taxon>
        <taxon>Magnoliopsida</taxon>
        <taxon>eudicotyledons</taxon>
        <taxon>Gunneridae</taxon>
        <taxon>Pentapetalae</taxon>
        <taxon>rosids</taxon>
        <taxon>fabids</taxon>
        <taxon>Rosales</taxon>
        <taxon>Moraceae</taxon>
        <taxon>Ficeae</taxon>
        <taxon>Ficus</taxon>
    </lineage>
</organism>
<protein>
    <recommendedName>
        <fullName evidence="6">Plastid lipid-associated protein/fibrillin conserved domain-containing protein</fullName>
    </recommendedName>
</protein>
<feature type="domain" description="Plastid lipid-associated protein/fibrillin conserved" evidence="6">
    <location>
        <begin position="139"/>
        <end position="354"/>
    </location>
</feature>
<dbReference type="Proteomes" id="UP001187192">
    <property type="component" value="Unassembled WGS sequence"/>
</dbReference>
<evidence type="ECO:0000256" key="5">
    <source>
        <dbReference type="SAM" id="MobiDB-lite"/>
    </source>
</evidence>
<evidence type="ECO:0000259" key="6">
    <source>
        <dbReference type="Pfam" id="PF04755"/>
    </source>
</evidence>
<evidence type="ECO:0000313" key="7">
    <source>
        <dbReference type="EMBL" id="GMN30481.1"/>
    </source>
</evidence>
<evidence type="ECO:0000256" key="3">
    <source>
        <dbReference type="ARBA" id="ARBA00022640"/>
    </source>
</evidence>
<dbReference type="EMBL" id="BTGU01000003">
    <property type="protein sequence ID" value="GMN30481.1"/>
    <property type="molecule type" value="Genomic_DNA"/>
</dbReference>
<dbReference type="AlphaFoldDB" id="A0AA87ZPP2"/>
<name>A0AA87ZPP2_FICCA</name>
<dbReference type="GO" id="GO:0009536">
    <property type="term" value="C:plastid"/>
    <property type="evidence" value="ECO:0007669"/>
    <property type="project" value="UniProtKB-SubCell"/>
</dbReference>
<feature type="compositionally biased region" description="Low complexity" evidence="5">
    <location>
        <begin position="57"/>
        <end position="66"/>
    </location>
</feature>
<sequence>MAAHVLVISPHSSLLLSPNPTKQPLPLLSSSSLSLPIPSIPRPTTTTRPLRLRSLLRPRSSLSDDPYPGDDPPDVTDEWGEKADPEPESAYTKLSASDPPKDDDEWGRDGYAGVGIGGADKAPDDDEETKDAAKEKLLELKRCLVDSVYGTELGFRARLEERAEILELINQLEALNPTPAPTESPELLDGNWVLLYTGFSELLPLLAAGSTPLLKVDKISQSIDTSNLTIVNSTSLSSPFSTFSFSATATFEVRTPFRIQVQFKEGTFQPPEIKSRVDLPGEVDIFGQKISLSPLQQTLNPIQEAVANISQAISGQPPLKLPIPGERTQSWLLITYLDKDFRISRGDGGLFVLAKEGSPLLYQ</sequence>
<dbReference type="PANTHER" id="PTHR31906">
    <property type="entry name" value="PLASTID-LIPID-ASSOCIATED PROTEIN 4, CHLOROPLASTIC-RELATED"/>
    <property type="match status" value="1"/>
</dbReference>
<accession>A0AA87ZPP2</accession>
<gene>
    <name evidence="7" type="ORF">TIFTF001_002814</name>
</gene>
<comment type="caution">
    <text evidence="7">The sequence shown here is derived from an EMBL/GenBank/DDBJ whole genome shotgun (WGS) entry which is preliminary data.</text>
</comment>
<feature type="compositionally biased region" description="Low complexity" evidence="5">
    <location>
        <begin position="27"/>
        <end position="49"/>
    </location>
</feature>
<dbReference type="Pfam" id="PF04755">
    <property type="entry name" value="PAP_fibrillin"/>
    <property type="match status" value="1"/>
</dbReference>
<feature type="compositionally biased region" description="Acidic residues" evidence="5">
    <location>
        <begin position="67"/>
        <end position="78"/>
    </location>
</feature>
<comment type="subcellular location">
    <subcellularLocation>
        <location evidence="1">Plastid</location>
    </subcellularLocation>
</comment>
<keyword evidence="4" id="KW-0809">Transit peptide</keyword>
<dbReference type="InterPro" id="IPR006843">
    <property type="entry name" value="PAP/fibrillin_dom"/>
</dbReference>
<evidence type="ECO:0000256" key="4">
    <source>
        <dbReference type="ARBA" id="ARBA00022946"/>
    </source>
</evidence>
<dbReference type="InterPro" id="IPR039633">
    <property type="entry name" value="PAP"/>
</dbReference>
<comment type="similarity">
    <text evidence="2">Belongs to the PAP/fibrillin family.</text>
</comment>
<keyword evidence="8" id="KW-1185">Reference proteome</keyword>
<keyword evidence="3" id="KW-0934">Plastid</keyword>
<evidence type="ECO:0000313" key="8">
    <source>
        <dbReference type="Proteomes" id="UP001187192"/>
    </source>
</evidence>
<reference evidence="7" key="1">
    <citation type="submission" date="2023-07" db="EMBL/GenBank/DDBJ databases">
        <title>draft genome sequence of fig (Ficus carica).</title>
        <authorList>
            <person name="Takahashi T."/>
            <person name="Nishimura K."/>
        </authorList>
    </citation>
    <scope>NUCLEOTIDE SEQUENCE</scope>
</reference>
<proteinExistence type="inferred from homology"/>
<feature type="region of interest" description="Disordered" evidence="5">
    <location>
        <begin position="27"/>
        <end position="130"/>
    </location>
</feature>
<evidence type="ECO:0000256" key="2">
    <source>
        <dbReference type="ARBA" id="ARBA00005845"/>
    </source>
</evidence>